<feature type="transmembrane region" description="Helical" evidence="8">
    <location>
        <begin position="23"/>
        <end position="41"/>
    </location>
</feature>
<evidence type="ECO:0000256" key="2">
    <source>
        <dbReference type="ARBA" id="ARBA00006669"/>
    </source>
</evidence>
<evidence type="ECO:0000256" key="3">
    <source>
        <dbReference type="ARBA" id="ARBA00022448"/>
    </source>
</evidence>
<proteinExistence type="inferred from homology"/>
<keyword evidence="3" id="KW-0813">Transport</keyword>
<feature type="transmembrane region" description="Helical" evidence="8">
    <location>
        <begin position="71"/>
        <end position="88"/>
    </location>
</feature>
<evidence type="ECO:0000256" key="4">
    <source>
        <dbReference type="ARBA" id="ARBA00022475"/>
    </source>
</evidence>
<evidence type="ECO:0000313" key="9">
    <source>
        <dbReference type="EMBL" id="GAA3010332.1"/>
    </source>
</evidence>
<evidence type="ECO:0000313" key="10">
    <source>
        <dbReference type="Proteomes" id="UP001499930"/>
    </source>
</evidence>
<feature type="transmembrane region" description="Helical" evidence="8">
    <location>
        <begin position="108"/>
        <end position="128"/>
    </location>
</feature>
<name>A0ABN3XZQ3_9ACTN</name>
<comment type="subcellular location">
    <subcellularLocation>
        <location evidence="1">Cell membrane</location>
        <topology evidence="1">Multi-pass membrane protein</topology>
    </subcellularLocation>
</comment>
<dbReference type="NCBIfam" id="TIGR01528">
    <property type="entry name" value="NMN_trans_PnuC"/>
    <property type="match status" value="1"/>
</dbReference>
<evidence type="ECO:0000256" key="1">
    <source>
        <dbReference type="ARBA" id="ARBA00004651"/>
    </source>
</evidence>
<reference evidence="9 10" key="1">
    <citation type="journal article" date="2019" name="Int. J. Syst. Evol. Microbiol.">
        <title>The Global Catalogue of Microorganisms (GCM) 10K type strain sequencing project: providing services to taxonomists for standard genome sequencing and annotation.</title>
        <authorList>
            <consortium name="The Broad Institute Genomics Platform"/>
            <consortium name="The Broad Institute Genome Sequencing Center for Infectious Disease"/>
            <person name="Wu L."/>
            <person name="Ma J."/>
        </authorList>
    </citation>
    <scope>NUCLEOTIDE SEQUENCE [LARGE SCALE GENOMIC DNA]</scope>
    <source>
        <strain evidence="9 10">JCM 3106</strain>
    </source>
</reference>
<evidence type="ECO:0000256" key="5">
    <source>
        <dbReference type="ARBA" id="ARBA00022692"/>
    </source>
</evidence>
<dbReference type="RefSeq" id="WP_344896213.1">
    <property type="nucleotide sequence ID" value="NZ_BAAAWD010000008.1"/>
</dbReference>
<comment type="similarity">
    <text evidence="2">Belongs to the nicotinamide ribonucleoside (NR) uptake permease (TC 4.B.1) family.</text>
</comment>
<dbReference type="EMBL" id="BAAAWD010000008">
    <property type="protein sequence ID" value="GAA3010332.1"/>
    <property type="molecule type" value="Genomic_DNA"/>
</dbReference>
<accession>A0ABN3XZQ3</accession>
<dbReference type="PANTHER" id="PTHR36122">
    <property type="entry name" value="NICOTINAMIDE RIBOSIDE TRANSPORTER PNUC"/>
    <property type="match status" value="1"/>
</dbReference>
<keyword evidence="6 8" id="KW-1133">Transmembrane helix</keyword>
<organism evidence="9 10">
    <name type="scientific">Streptosporangium longisporum</name>
    <dbReference type="NCBI Taxonomy" id="46187"/>
    <lineage>
        <taxon>Bacteria</taxon>
        <taxon>Bacillati</taxon>
        <taxon>Actinomycetota</taxon>
        <taxon>Actinomycetes</taxon>
        <taxon>Streptosporangiales</taxon>
        <taxon>Streptosporangiaceae</taxon>
        <taxon>Streptosporangium</taxon>
    </lineage>
</organism>
<keyword evidence="5 8" id="KW-0812">Transmembrane</keyword>
<dbReference type="PANTHER" id="PTHR36122:SF2">
    <property type="entry name" value="NICOTINAMIDE RIBOSIDE TRANSPORTER PNUC"/>
    <property type="match status" value="1"/>
</dbReference>
<feature type="transmembrane region" description="Helical" evidence="8">
    <location>
        <begin position="48"/>
        <end position="65"/>
    </location>
</feature>
<protein>
    <submittedName>
        <fullName evidence="9">Nicotinamide riboside transporter PnuC</fullName>
    </submittedName>
</protein>
<dbReference type="InterPro" id="IPR006419">
    <property type="entry name" value="NMN_transpt_PnuC"/>
</dbReference>
<evidence type="ECO:0000256" key="6">
    <source>
        <dbReference type="ARBA" id="ARBA00022989"/>
    </source>
</evidence>
<dbReference type="Proteomes" id="UP001499930">
    <property type="component" value="Unassembled WGS sequence"/>
</dbReference>
<comment type="caution">
    <text evidence="9">The sequence shown here is derived from an EMBL/GenBank/DDBJ whole genome shotgun (WGS) entry which is preliminary data.</text>
</comment>
<evidence type="ECO:0000256" key="7">
    <source>
        <dbReference type="ARBA" id="ARBA00023136"/>
    </source>
</evidence>
<feature type="transmembrane region" description="Helical" evidence="8">
    <location>
        <begin position="183"/>
        <end position="200"/>
    </location>
</feature>
<keyword evidence="4" id="KW-1003">Cell membrane</keyword>
<gene>
    <name evidence="9" type="primary">pnuC</name>
    <name evidence="9" type="ORF">GCM10017559_36050</name>
</gene>
<dbReference type="Pfam" id="PF04973">
    <property type="entry name" value="NMN_transporter"/>
    <property type="match status" value="1"/>
</dbReference>
<keyword evidence="7 8" id="KW-0472">Membrane</keyword>
<sequence>MSLAEILAPLMRPAFTLGTTPTSWAELLGFATGVLTVWLVVRQNIWNWPIGVASVTLFGAVFLTVELYADAALQVVYVVLGLYGWWQWRYGGAGRTPLPVRRTGRGEWAVLAGCGIALTAALTAVLSTRTDSDVPFWDALTTALSLLATYGQSRKLVESWWLWIAADVIYIPLYLYKGLHLTAALYVIFLGLCVAGLLAWRADLAARPAPAPAAPPDERVARP</sequence>
<keyword evidence="10" id="KW-1185">Reference proteome</keyword>
<evidence type="ECO:0000256" key="8">
    <source>
        <dbReference type="SAM" id="Phobius"/>
    </source>
</evidence>